<dbReference type="Proteomes" id="UP000027138">
    <property type="component" value="Unassembled WGS sequence"/>
</dbReference>
<organism evidence="2 3">
    <name type="scientific">Jatropha curcas</name>
    <name type="common">Barbados nut</name>
    <dbReference type="NCBI Taxonomy" id="180498"/>
    <lineage>
        <taxon>Eukaryota</taxon>
        <taxon>Viridiplantae</taxon>
        <taxon>Streptophyta</taxon>
        <taxon>Embryophyta</taxon>
        <taxon>Tracheophyta</taxon>
        <taxon>Spermatophyta</taxon>
        <taxon>Magnoliopsida</taxon>
        <taxon>eudicotyledons</taxon>
        <taxon>Gunneridae</taxon>
        <taxon>Pentapetalae</taxon>
        <taxon>rosids</taxon>
        <taxon>fabids</taxon>
        <taxon>Malpighiales</taxon>
        <taxon>Euphorbiaceae</taxon>
        <taxon>Crotonoideae</taxon>
        <taxon>Jatropheae</taxon>
        <taxon>Jatropha</taxon>
    </lineage>
</organism>
<evidence type="ECO:0000313" key="2">
    <source>
        <dbReference type="EMBL" id="KDP29300.1"/>
    </source>
</evidence>
<gene>
    <name evidence="2" type="ORF">JCGZ_19403</name>
</gene>
<name>A0A067KAM2_JATCU</name>
<evidence type="ECO:0000256" key="1">
    <source>
        <dbReference type="SAM" id="MobiDB-lite"/>
    </source>
</evidence>
<dbReference type="EMBL" id="KK914758">
    <property type="protein sequence ID" value="KDP29300.1"/>
    <property type="molecule type" value="Genomic_DNA"/>
</dbReference>
<proteinExistence type="predicted"/>
<reference evidence="2 3" key="1">
    <citation type="journal article" date="2014" name="PLoS ONE">
        <title>Global Analysis of Gene Expression Profiles in Physic Nut (Jatropha curcas L.) Seedlings Exposed to Salt Stress.</title>
        <authorList>
            <person name="Zhang L."/>
            <person name="Zhang C."/>
            <person name="Wu P."/>
            <person name="Chen Y."/>
            <person name="Li M."/>
            <person name="Jiang H."/>
            <person name="Wu G."/>
        </authorList>
    </citation>
    <scope>NUCLEOTIDE SEQUENCE [LARGE SCALE GENOMIC DNA]</scope>
    <source>
        <strain evidence="3">cv. GZQX0401</strain>
        <tissue evidence="2">Young leaves</tissue>
    </source>
</reference>
<feature type="region of interest" description="Disordered" evidence="1">
    <location>
        <begin position="61"/>
        <end position="84"/>
    </location>
</feature>
<protein>
    <submittedName>
        <fullName evidence="2">Uncharacterized protein</fullName>
    </submittedName>
</protein>
<accession>A0A067KAM2</accession>
<sequence length="98" mass="11014">MINSFDVISVMMIGTKSTEEQLYALKLQLEALNHALQEKDSQIAYLMNRLEGLMGKSQMFDKGESASKGFTPSKEMPSKENPEKVSNLLLIARSQLFN</sequence>
<evidence type="ECO:0000313" key="3">
    <source>
        <dbReference type="Proteomes" id="UP000027138"/>
    </source>
</evidence>
<dbReference type="AlphaFoldDB" id="A0A067KAM2"/>
<dbReference type="OrthoDB" id="1683696at2759"/>
<keyword evidence="3" id="KW-1185">Reference proteome</keyword>